<evidence type="ECO:0000313" key="4">
    <source>
        <dbReference type="Proteomes" id="UP000297986"/>
    </source>
</evidence>
<organism evidence="3 4">
    <name type="scientific">Streptococcus rubneri</name>
    <dbReference type="NCBI Taxonomy" id="1234680"/>
    <lineage>
        <taxon>Bacteria</taxon>
        <taxon>Bacillati</taxon>
        <taxon>Bacillota</taxon>
        <taxon>Bacilli</taxon>
        <taxon>Lactobacillales</taxon>
        <taxon>Streptococcaceae</taxon>
        <taxon>Streptococcus</taxon>
    </lineage>
</organism>
<evidence type="ECO:0000313" key="3">
    <source>
        <dbReference type="EMBL" id="TGN90965.1"/>
    </source>
</evidence>
<proteinExistence type="predicted"/>
<dbReference type="Pfam" id="PF22224">
    <property type="entry name" value="AbpA-like"/>
    <property type="match status" value="1"/>
</dbReference>
<dbReference type="NCBIfam" id="NF040524">
    <property type="entry name" value="LPKTxAVK"/>
    <property type="match status" value="1"/>
</dbReference>
<reference evidence="3 4" key="1">
    <citation type="submission" date="2019-04" db="EMBL/GenBank/DDBJ databases">
        <title>Genome sequencing of Streptococcus rubneri DSM 26920(T).</title>
        <authorList>
            <person name="Kook J.-K."/>
            <person name="Park S.-N."/>
            <person name="Lim Y.K."/>
        </authorList>
    </citation>
    <scope>NUCLEOTIDE SEQUENCE [LARGE SCALE GENOMIC DNA]</scope>
    <source>
        <strain evidence="3 4">DSM 26920</strain>
    </source>
</reference>
<keyword evidence="2" id="KW-0732">Signal</keyword>
<dbReference type="EMBL" id="SRRP01000003">
    <property type="protein sequence ID" value="TGN90965.1"/>
    <property type="molecule type" value="Genomic_DNA"/>
</dbReference>
<keyword evidence="4" id="KW-1185">Reference proteome</keyword>
<gene>
    <name evidence="3" type="ORF">E5S68_09870</name>
</gene>
<evidence type="ECO:0000256" key="1">
    <source>
        <dbReference type="SAM" id="MobiDB-lite"/>
    </source>
</evidence>
<dbReference type="InterPro" id="IPR053991">
    <property type="entry name" value="AbpA-like"/>
</dbReference>
<name>A0A4Z1DRP7_9STRE</name>
<dbReference type="OrthoDB" id="2224422at2"/>
<feature type="signal peptide" evidence="2">
    <location>
        <begin position="1"/>
        <end position="23"/>
    </location>
</feature>
<protein>
    <submittedName>
        <fullName evidence="3">Amylase-binding protein</fullName>
    </submittedName>
</protein>
<dbReference type="Proteomes" id="UP000297986">
    <property type="component" value="Unassembled WGS sequence"/>
</dbReference>
<feature type="region of interest" description="Disordered" evidence="1">
    <location>
        <begin position="152"/>
        <end position="199"/>
    </location>
</feature>
<evidence type="ECO:0000256" key="2">
    <source>
        <dbReference type="SAM" id="SignalP"/>
    </source>
</evidence>
<dbReference type="RefSeq" id="WP_135783407.1">
    <property type="nucleotide sequence ID" value="NZ_JADMRL010000006.1"/>
</dbReference>
<accession>A0A4Z1DRP7</accession>
<feature type="chain" id="PRO_5021446951" evidence="2">
    <location>
        <begin position="24"/>
        <end position="199"/>
    </location>
</feature>
<dbReference type="AlphaFoldDB" id="A0A4Z1DRP7"/>
<dbReference type="NCBIfam" id="NF040523">
    <property type="entry name" value="adhesin_AbpA"/>
    <property type="match status" value="1"/>
</dbReference>
<comment type="caution">
    <text evidence="3">The sequence shown here is derived from an EMBL/GenBank/DDBJ whole genome shotgun (WGS) entry which is preliminary data.</text>
</comment>
<feature type="compositionally biased region" description="Basic and acidic residues" evidence="1">
    <location>
        <begin position="152"/>
        <end position="180"/>
    </location>
</feature>
<feature type="compositionally biased region" description="Low complexity" evidence="1">
    <location>
        <begin position="181"/>
        <end position="191"/>
    </location>
</feature>
<sequence>MKKVLLSSVAALAVFAAAAPAFANDNPSINGGANTPGAFDSREAYENQSEFVSARTVEEYLNGHMEDISAEAAQDPAVVAAKAEFDAVEGGSHLYGEKKAAYEAAFNTSFLNVRNKYVKQFQTVQNTAKKKEGRYYILNETPEQANARYLKEHGISQEEAAKQSKEEAAKAEEAAKKAEAGKAGSKQAGKALPKTSAVK</sequence>